<feature type="region of interest" description="Disordered" evidence="1">
    <location>
        <begin position="1"/>
        <end position="21"/>
    </location>
</feature>
<dbReference type="PANTHER" id="PTHR35585">
    <property type="entry name" value="HHE DOMAIN PROTEIN (AFU_ORTHOLOGUE AFUA_4G00730)"/>
    <property type="match status" value="1"/>
</dbReference>
<dbReference type="InterPro" id="IPR012312">
    <property type="entry name" value="Hemerythrin-like"/>
</dbReference>
<keyword evidence="4" id="KW-1185">Reference proteome</keyword>
<name>A0ABP8DCW0_9ACTN</name>
<gene>
    <name evidence="3" type="ORF">GCM10022255_049960</name>
</gene>
<sequence>MSEAHLPPLPPVPGVADEDYEPAGPDMIELLEADHAALRRLCARAATEPAASDVLVATLARHLSAEEQYLYPAIHSVHPEGPAIAERELAADAQLLVALRRLHTGADAAALRQVTEHVREHTRRTTDEVFPALREHCTGGDLVRLGNRVEIARSAAPTRPHPGTPSTPPLNKVVDPALGVVDKVMDVLTRRTTWEEDL</sequence>
<organism evidence="3 4">
    <name type="scientific">Dactylosporangium darangshiense</name>
    <dbReference type="NCBI Taxonomy" id="579108"/>
    <lineage>
        <taxon>Bacteria</taxon>
        <taxon>Bacillati</taxon>
        <taxon>Actinomycetota</taxon>
        <taxon>Actinomycetes</taxon>
        <taxon>Micromonosporales</taxon>
        <taxon>Micromonosporaceae</taxon>
        <taxon>Dactylosporangium</taxon>
    </lineage>
</organism>
<dbReference type="Pfam" id="PF01814">
    <property type="entry name" value="Hemerythrin"/>
    <property type="match status" value="1"/>
</dbReference>
<dbReference type="Gene3D" id="1.20.120.520">
    <property type="entry name" value="nmb1532 protein domain like"/>
    <property type="match status" value="1"/>
</dbReference>
<comment type="caution">
    <text evidence="3">The sequence shown here is derived from an EMBL/GenBank/DDBJ whole genome shotgun (WGS) entry which is preliminary data.</text>
</comment>
<feature type="region of interest" description="Disordered" evidence="1">
    <location>
        <begin position="153"/>
        <end position="173"/>
    </location>
</feature>
<proteinExistence type="predicted"/>
<reference evidence="4" key="1">
    <citation type="journal article" date="2019" name="Int. J. Syst. Evol. Microbiol.">
        <title>The Global Catalogue of Microorganisms (GCM) 10K type strain sequencing project: providing services to taxonomists for standard genome sequencing and annotation.</title>
        <authorList>
            <consortium name="The Broad Institute Genomics Platform"/>
            <consortium name="The Broad Institute Genome Sequencing Center for Infectious Disease"/>
            <person name="Wu L."/>
            <person name="Ma J."/>
        </authorList>
    </citation>
    <scope>NUCLEOTIDE SEQUENCE [LARGE SCALE GENOMIC DNA]</scope>
    <source>
        <strain evidence="4">JCM 17441</strain>
    </source>
</reference>
<dbReference type="PANTHER" id="PTHR35585:SF1">
    <property type="entry name" value="HHE DOMAIN PROTEIN (AFU_ORTHOLOGUE AFUA_4G00730)"/>
    <property type="match status" value="1"/>
</dbReference>
<dbReference type="Proteomes" id="UP001500620">
    <property type="component" value="Unassembled WGS sequence"/>
</dbReference>
<accession>A0ABP8DCW0</accession>
<dbReference type="EMBL" id="BAABAT010000013">
    <property type="protein sequence ID" value="GAA4252583.1"/>
    <property type="molecule type" value="Genomic_DNA"/>
</dbReference>
<evidence type="ECO:0000313" key="4">
    <source>
        <dbReference type="Proteomes" id="UP001500620"/>
    </source>
</evidence>
<evidence type="ECO:0000256" key="1">
    <source>
        <dbReference type="SAM" id="MobiDB-lite"/>
    </source>
</evidence>
<feature type="compositionally biased region" description="Pro residues" evidence="1">
    <location>
        <begin position="159"/>
        <end position="168"/>
    </location>
</feature>
<protein>
    <recommendedName>
        <fullName evidence="2">Hemerythrin-like domain-containing protein</fullName>
    </recommendedName>
</protein>
<evidence type="ECO:0000313" key="3">
    <source>
        <dbReference type="EMBL" id="GAA4252583.1"/>
    </source>
</evidence>
<dbReference type="RefSeq" id="WP_345129581.1">
    <property type="nucleotide sequence ID" value="NZ_BAABAT010000013.1"/>
</dbReference>
<feature type="domain" description="Hemerythrin-like" evidence="2">
    <location>
        <begin position="27"/>
        <end position="133"/>
    </location>
</feature>
<evidence type="ECO:0000259" key="2">
    <source>
        <dbReference type="Pfam" id="PF01814"/>
    </source>
</evidence>